<comment type="subcellular location">
    <subcellularLocation>
        <location evidence="1">Cytoplasm</location>
        <location evidence="1">Cytoskeleton</location>
    </subcellularLocation>
</comment>
<dbReference type="GO" id="GO:0005869">
    <property type="term" value="C:dynactin complex"/>
    <property type="evidence" value="ECO:0007669"/>
    <property type="project" value="TreeGrafter"/>
</dbReference>
<dbReference type="InterPro" id="IPR047125">
    <property type="entry name" value="DCTN5"/>
</dbReference>
<dbReference type="Proteomes" id="UP000245699">
    <property type="component" value="Unassembled WGS sequence"/>
</dbReference>
<dbReference type="OrthoDB" id="417208at2759"/>
<dbReference type="PANTHER" id="PTHR46126:SF1">
    <property type="entry name" value="DYNACTIN SUBUNIT 5"/>
    <property type="match status" value="1"/>
</dbReference>
<reference evidence="6 7" key="1">
    <citation type="journal article" date="2018" name="MBio">
        <title>Comparative Genomics Reveals the Core Gene Toolbox for the Fungus-Insect Symbiosis.</title>
        <authorList>
            <person name="Wang Y."/>
            <person name="Stata M."/>
            <person name="Wang W."/>
            <person name="Stajich J.E."/>
            <person name="White M.M."/>
            <person name="Moncalvo J.M."/>
        </authorList>
    </citation>
    <scope>NUCLEOTIDE SEQUENCE [LARGE SCALE GENOMIC DNA]</scope>
    <source>
        <strain evidence="6 7">AUS-77-4</strain>
    </source>
</reference>
<dbReference type="STRING" id="61424.A0A2T9YRF0"/>
<comment type="similarity">
    <text evidence="4">Belongs to the dynactin subunits 5/6 family. Dynactin subunit 5 subfamily.</text>
</comment>
<evidence type="ECO:0000313" key="7">
    <source>
        <dbReference type="Proteomes" id="UP000245699"/>
    </source>
</evidence>
<dbReference type="CDD" id="cd03359">
    <property type="entry name" value="LbH_Dynactin_5"/>
    <property type="match status" value="1"/>
</dbReference>
<dbReference type="PANTHER" id="PTHR46126">
    <property type="entry name" value="DYNACTIN SUBUNIT 5"/>
    <property type="match status" value="1"/>
</dbReference>
<evidence type="ECO:0000256" key="2">
    <source>
        <dbReference type="ARBA" id="ARBA00022490"/>
    </source>
</evidence>
<protein>
    <recommendedName>
        <fullName evidence="5">Dynactin subunit 5</fullName>
    </recommendedName>
</protein>
<sequence>MELPYKEYDESEYIETDTGNKVSKKATIIGSHNIVLAGKTIIESGCVLRGDLRRRGPGNQTSFLIGRYCVLSKNTLFKPPCKIFKGVFGYFPMKISDHVFVGENSIVEAASIGSYVYIGKNCIIGRFAIIKDCVYIEDNSVISPNTVISSFSYVSGGPPAKIVESLPENTQETFETRSKDYYIKFIPK</sequence>
<dbReference type="Gene3D" id="2.160.10.10">
    <property type="entry name" value="Hexapeptide repeat proteins"/>
    <property type="match status" value="1"/>
</dbReference>
<gene>
    <name evidence="6" type="ORF">BB559_002893</name>
</gene>
<dbReference type="EMBL" id="MBFT01000217">
    <property type="protein sequence ID" value="PVU94881.1"/>
    <property type="molecule type" value="Genomic_DNA"/>
</dbReference>
<evidence type="ECO:0000256" key="3">
    <source>
        <dbReference type="ARBA" id="ARBA00023212"/>
    </source>
</evidence>
<dbReference type="AlphaFoldDB" id="A0A2T9YRF0"/>
<keyword evidence="7" id="KW-1185">Reference proteome</keyword>
<keyword evidence="2" id="KW-0963">Cytoplasm</keyword>
<comment type="caution">
    <text evidence="6">The sequence shown here is derived from an EMBL/GenBank/DDBJ whole genome shotgun (WGS) entry which is preliminary data.</text>
</comment>
<dbReference type="InterPro" id="IPR011004">
    <property type="entry name" value="Trimer_LpxA-like_sf"/>
</dbReference>
<keyword evidence="3" id="KW-0206">Cytoskeleton</keyword>
<evidence type="ECO:0000256" key="1">
    <source>
        <dbReference type="ARBA" id="ARBA00004245"/>
    </source>
</evidence>
<evidence type="ECO:0000256" key="4">
    <source>
        <dbReference type="ARBA" id="ARBA00034706"/>
    </source>
</evidence>
<evidence type="ECO:0000313" key="6">
    <source>
        <dbReference type="EMBL" id="PVU94881.1"/>
    </source>
</evidence>
<evidence type="ECO:0000256" key="5">
    <source>
        <dbReference type="ARBA" id="ARBA00034865"/>
    </source>
</evidence>
<dbReference type="SUPFAM" id="SSF51161">
    <property type="entry name" value="Trimeric LpxA-like enzymes"/>
    <property type="match status" value="1"/>
</dbReference>
<dbReference type="Pfam" id="PF21711">
    <property type="entry name" value="DCTN5"/>
    <property type="match status" value="1"/>
</dbReference>
<name>A0A2T9YRF0_9FUNG</name>
<proteinExistence type="inferred from homology"/>
<accession>A0A2T9YRF0</accession>
<organism evidence="6 7">
    <name type="scientific">Furculomyces boomerangus</name>
    <dbReference type="NCBI Taxonomy" id="61424"/>
    <lineage>
        <taxon>Eukaryota</taxon>
        <taxon>Fungi</taxon>
        <taxon>Fungi incertae sedis</taxon>
        <taxon>Zoopagomycota</taxon>
        <taxon>Kickxellomycotina</taxon>
        <taxon>Harpellomycetes</taxon>
        <taxon>Harpellales</taxon>
        <taxon>Harpellaceae</taxon>
        <taxon>Furculomyces</taxon>
    </lineage>
</organism>